<evidence type="ECO:0000313" key="2">
    <source>
        <dbReference type="EMBL" id="KAG1898298.1"/>
    </source>
</evidence>
<dbReference type="AlphaFoldDB" id="A0AAD4E210"/>
<dbReference type="EMBL" id="JABBWK010000040">
    <property type="protein sequence ID" value="KAG1898298.1"/>
    <property type="molecule type" value="Genomic_DNA"/>
</dbReference>
<feature type="region of interest" description="Disordered" evidence="1">
    <location>
        <begin position="84"/>
        <end position="106"/>
    </location>
</feature>
<protein>
    <submittedName>
        <fullName evidence="2">Uncharacterized protein</fullName>
    </submittedName>
</protein>
<dbReference type="Proteomes" id="UP001195769">
    <property type="component" value="Unassembled WGS sequence"/>
</dbReference>
<feature type="region of interest" description="Disordered" evidence="1">
    <location>
        <begin position="1"/>
        <end position="31"/>
    </location>
</feature>
<organism evidence="2 3">
    <name type="scientific">Suillus fuscotomentosus</name>
    <dbReference type="NCBI Taxonomy" id="1912939"/>
    <lineage>
        <taxon>Eukaryota</taxon>
        <taxon>Fungi</taxon>
        <taxon>Dikarya</taxon>
        <taxon>Basidiomycota</taxon>
        <taxon>Agaricomycotina</taxon>
        <taxon>Agaricomycetes</taxon>
        <taxon>Agaricomycetidae</taxon>
        <taxon>Boletales</taxon>
        <taxon>Suillineae</taxon>
        <taxon>Suillaceae</taxon>
        <taxon>Suillus</taxon>
    </lineage>
</organism>
<reference evidence="2" key="1">
    <citation type="journal article" date="2020" name="New Phytol.">
        <title>Comparative genomics reveals dynamic genome evolution in host specialist ectomycorrhizal fungi.</title>
        <authorList>
            <person name="Lofgren L.A."/>
            <person name="Nguyen N.H."/>
            <person name="Vilgalys R."/>
            <person name="Ruytinx J."/>
            <person name="Liao H.L."/>
            <person name="Branco S."/>
            <person name="Kuo A."/>
            <person name="LaButti K."/>
            <person name="Lipzen A."/>
            <person name="Andreopoulos W."/>
            <person name="Pangilinan J."/>
            <person name="Riley R."/>
            <person name="Hundley H."/>
            <person name="Na H."/>
            <person name="Barry K."/>
            <person name="Grigoriev I.V."/>
            <person name="Stajich J.E."/>
            <person name="Kennedy P.G."/>
        </authorList>
    </citation>
    <scope>NUCLEOTIDE SEQUENCE</scope>
    <source>
        <strain evidence="2">FC203</strain>
    </source>
</reference>
<keyword evidence="3" id="KW-1185">Reference proteome</keyword>
<gene>
    <name evidence="2" type="ORF">F5891DRAFT_1190967</name>
</gene>
<feature type="compositionally biased region" description="Basic and acidic residues" evidence="1">
    <location>
        <begin position="97"/>
        <end position="106"/>
    </location>
</feature>
<evidence type="ECO:0000313" key="3">
    <source>
        <dbReference type="Proteomes" id="UP001195769"/>
    </source>
</evidence>
<comment type="caution">
    <text evidence="2">The sequence shown here is derived from an EMBL/GenBank/DDBJ whole genome shotgun (WGS) entry which is preliminary data.</text>
</comment>
<dbReference type="GeneID" id="64661687"/>
<name>A0AAD4E210_9AGAM</name>
<dbReference type="RefSeq" id="XP_041223874.1">
    <property type="nucleotide sequence ID" value="XM_041367389.1"/>
</dbReference>
<sequence>MPKWSQKVRSAIENLGSQAKKRKISVDKENSHPVDIASSSVVASGCETTFPFNSTPSKSKLPVEIVLSASGQVFVQLKNNGAAMDSERSHTAAMVSERSHTTAMDSEHNHTATMDSEHSTHLQVNANLSEESSLALQDSVDMDLEYSDVAESECESNLDLDCRDHESVTWDRLKALRISMSTQPQ</sequence>
<proteinExistence type="predicted"/>
<evidence type="ECO:0000256" key="1">
    <source>
        <dbReference type="SAM" id="MobiDB-lite"/>
    </source>
</evidence>
<accession>A0AAD4E210</accession>